<keyword evidence="1" id="KW-1133">Transmembrane helix</keyword>
<comment type="caution">
    <text evidence="2">The sequence shown here is derived from an EMBL/GenBank/DDBJ whole genome shotgun (WGS) entry which is preliminary data.</text>
</comment>
<keyword evidence="1" id="KW-0472">Membrane</keyword>
<feature type="transmembrane region" description="Helical" evidence="1">
    <location>
        <begin position="61"/>
        <end position="81"/>
    </location>
</feature>
<evidence type="ECO:0000313" key="3">
    <source>
        <dbReference type="Proteomes" id="UP000228996"/>
    </source>
</evidence>
<name>A0A2M6XEE0_9BACT</name>
<proteinExistence type="predicted"/>
<feature type="transmembrane region" description="Helical" evidence="1">
    <location>
        <begin position="87"/>
        <end position="110"/>
    </location>
</feature>
<evidence type="ECO:0000256" key="1">
    <source>
        <dbReference type="SAM" id="Phobius"/>
    </source>
</evidence>
<evidence type="ECO:0000313" key="2">
    <source>
        <dbReference type="EMBL" id="PIU04016.1"/>
    </source>
</evidence>
<protein>
    <submittedName>
        <fullName evidence="2">Uncharacterized protein</fullName>
    </submittedName>
</protein>
<dbReference type="Proteomes" id="UP000228996">
    <property type="component" value="Unassembled WGS sequence"/>
</dbReference>
<reference evidence="3" key="1">
    <citation type="submission" date="2017-09" db="EMBL/GenBank/DDBJ databases">
        <title>Depth-based differentiation of microbial function through sediment-hosted aquifers and enrichment of novel symbionts in the deep terrestrial subsurface.</title>
        <authorList>
            <person name="Probst A.J."/>
            <person name="Ladd B."/>
            <person name="Jarett J.K."/>
            <person name="Geller-Mcgrath D.E."/>
            <person name="Sieber C.M.K."/>
            <person name="Emerson J.B."/>
            <person name="Anantharaman K."/>
            <person name="Thomas B.C."/>
            <person name="Malmstrom R."/>
            <person name="Stieglmeier M."/>
            <person name="Klingl A."/>
            <person name="Woyke T."/>
            <person name="Ryan C.M."/>
            <person name="Banfield J.F."/>
        </authorList>
    </citation>
    <scope>NUCLEOTIDE SEQUENCE [LARGE SCALE GENOMIC DNA]</scope>
</reference>
<dbReference type="EMBL" id="PEYO01000001">
    <property type="protein sequence ID" value="PIU04016.1"/>
    <property type="molecule type" value="Genomic_DNA"/>
</dbReference>
<sequence>MLLLPHTIVGATIAAKIGSPWLALPLAFLSHFAADLLPHWNPQITQEMETENHLRSGTRRFILVDTFISLIVGSIIATHFLPNVQKTMVVLLGCFLGVLPDLFESPYFFFGIKNKYLSKLMHVQKKLQWNLDLPWGVLTQVVVVILCFWLLSS</sequence>
<organism evidence="2 3">
    <name type="scientific">Candidatus Shapirobacteria bacterium CG08_land_8_20_14_0_20_39_18</name>
    <dbReference type="NCBI Taxonomy" id="1974883"/>
    <lineage>
        <taxon>Bacteria</taxon>
        <taxon>Candidatus Shapironibacteriota</taxon>
    </lineage>
</organism>
<accession>A0A2M6XEE0</accession>
<gene>
    <name evidence="2" type="ORF">COT44_00015</name>
</gene>
<feature type="transmembrane region" description="Helical" evidence="1">
    <location>
        <begin position="131"/>
        <end position="151"/>
    </location>
</feature>
<keyword evidence="1" id="KW-0812">Transmembrane</keyword>
<dbReference type="AlphaFoldDB" id="A0A2M6XEE0"/>